<keyword evidence="2" id="KW-1185">Reference proteome</keyword>
<protein>
    <submittedName>
        <fullName evidence="1">Uncharacterized protein</fullName>
    </submittedName>
</protein>
<accession>A0A9X1KSA6</accession>
<comment type="caution">
    <text evidence="1">The sequence shown here is derived from an EMBL/GenBank/DDBJ whole genome shotgun (WGS) entry which is preliminary data.</text>
</comment>
<name>A0A9X1KSA6_9FLAO</name>
<evidence type="ECO:0000313" key="2">
    <source>
        <dbReference type="Proteomes" id="UP001139366"/>
    </source>
</evidence>
<dbReference type="RefSeq" id="WP_223711510.1">
    <property type="nucleotide sequence ID" value="NZ_JAINUY010000012.1"/>
</dbReference>
<dbReference type="AlphaFoldDB" id="A0A9X1KSA6"/>
<organism evidence="1 2">
    <name type="scientific">Flavobacterium potami</name>
    <dbReference type="NCBI Taxonomy" id="2872310"/>
    <lineage>
        <taxon>Bacteria</taxon>
        <taxon>Pseudomonadati</taxon>
        <taxon>Bacteroidota</taxon>
        <taxon>Flavobacteriia</taxon>
        <taxon>Flavobacteriales</taxon>
        <taxon>Flavobacteriaceae</taxon>
        <taxon>Flavobacterium</taxon>
    </lineage>
</organism>
<reference evidence="1 2" key="1">
    <citation type="journal article" date="2023" name="Antonie Van Leeuwenhoek">
        <title>Flavobacterium potami sp. nov., a multi-metal resistance genes harbouring bacterium isolated from shallow river silt.</title>
        <authorList>
            <person name="Li S."/>
            <person name="Mao S."/>
            <person name="Mu W."/>
            <person name="Guo B."/>
            <person name="Li C."/>
            <person name="Zhu Q."/>
            <person name="Hou X."/>
            <person name="Zhao Y."/>
            <person name="Wei S."/>
            <person name="Liu H."/>
            <person name="Liu A."/>
        </authorList>
    </citation>
    <scope>NUCLEOTIDE SEQUENCE [LARGE SCALE GENOMIC DNA]</scope>
    <source>
        <strain evidence="1 2">17A</strain>
    </source>
</reference>
<dbReference type="EMBL" id="JAINUY010000012">
    <property type="protein sequence ID" value="MBZ4037808.1"/>
    <property type="molecule type" value="Genomic_DNA"/>
</dbReference>
<proteinExistence type="predicted"/>
<dbReference type="Proteomes" id="UP001139366">
    <property type="component" value="Unassembled WGS sequence"/>
</dbReference>
<evidence type="ECO:0000313" key="1">
    <source>
        <dbReference type="EMBL" id="MBZ4037808.1"/>
    </source>
</evidence>
<sequence>MATFTSEQYEHYKAFVDTHSNEVAEFIMNSKHDFTPESLIKLGNDEAQNNFMDFPDYDENEPLGIEDSLVVLYFDYVEDDIEFNKLYDFFCENLKYCLWKLTGAEN</sequence>
<gene>
    <name evidence="1" type="ORF">K6T82_23830</name>
</gene>